<dbReference type="HOGENOM" id="CLU_003690_2_1_1"/>
<dbReference type="Gene3D" id="2.70.98.10">
    <property type="match status" value="1"/>
</dbReference>
<dbReference type="PANTHER" id="PTHR12143:SF43">
    <property type="entry name" value="PUTATIVE-RELATED"/>
    <property type="match status" value="1"/>
</dbReference>
<feature type="signal peptide" evidence="1">
    <location>
        <begin position="1"/>
        <end position="20"/>
    </location>
</feature>
<dbReference type="Proteomes" id="UP000053263">
    <property type="component" value="Unassembled WGS sequence"/>
</dbReference>
<dbReference type="PANTHER" id="PTHR12143">
    <property type="entry name" value="PEPTIDE N-GLYCANASE PNGASE -RELATED"/>
    <property type="match status" value="1"/>
</dbReference>
<feature type="chain" id="PRO_5002220277" evidence="1">
    <location>
        <begin position="21"/>
        <end position="769"/>
    </location>
</feature>
<dbReference type="GO" id="GO:0000224">
    <property type="term" value="F:peptide-N4-(N-acetyl-beta-glucosaminyl)asparagine amidase activity"/>
    <property type="evidence" value="ECO:0007669"/>
    <property type="project" value="TreeGrafter"/>
</dbReference>
<dbReference type="InterPro" id="IPR014718">
    <property type="entry name" value="GH-type_carb-bd"/>
</dbReference>
<dbReference type="InterPro" id="IPR005887">
    <property type="entry name" value="GH92_a_mannosidase_put"/>
</dbReference>
<feature type="domain" description="Glycosyl hydrolase family 92" evidence="2">
    <location>
        <begin position="288"/>
        <end position="743"/>
    </location>
</feature>
<dbReference type="EMBL" id="KN832569">
    <property type="protein sequence ID" value="KII84999.1"/>
    <property type="molecule type" value="Genomic_DNA"/>
</dbReference>
<evidence type="ECO:0000313" key="4">
    <source>
        <dbReference type="EMBL" id="KII84999.1"/>
    </source>
</evidence>
<dbReference type="InterPro" id="IPR050883">
    <property type="entry name" value="PNGase"/>
</dbReference>
<dbReference type="GO" id="GO:0005634">
    <property type="term" value="C:nucleus"/>
    <property type="evidence" value="ECO:0007669"/>
    <property type="project" value="TreeGrafter"/>
</dbReference>
<accession>A0A0C9T6N2</accession>
<name>A0A0C9T6N2_PLICR</name>
<dbReference type="GO" id="GO:0005829">
    <property type="term" value="C:cytosol"/>
    <property type="evidence" value="ECO:0007669"/>
    <property type="project" value="TreeGrafter"/>
</dbReference>
<dbReference type="GO" id="GO:0005975">
    <property type="term" value="P:carbohydrate metabolic process"/>
    <property type="evidence" value="ECO:0007669"/>
    <property type="project" value="InterPro"/>
</dbReference>
<dbReference type="Gene3D" id="1.20.1050.60">
    <property type="entry name" value="alpha-1,2-mannosidase"/>
    <property type="match status" value="1"/>
</dbReference>
<dbReference type="InterPro" id="IPR008928">
    <property type="entry name" value="6-hairpin_glycosidase_sf"/>
</dbReference>
<keyword evidence="1" id="KW-0732">Signal</keyword>
<proteinExistence type="predicted"/>
<dbReference type="InterPro" id="IPR012939">
    <property type="entry name" value="Glyco_hydro_92"/>
</dbReference>
<evidence type="ECO:0000313" key="5">
    <source>
        <dbReference type="Proteomes" id="UP000053263"/>
    </source>
</evidence>
<feature type="domain" description="Glycosyl hydrolase family 92 N-terminal" evidence="3">
    <location>
        <begin position="34"/>
        <end position="282"/>
    </location>
</feature>
<gene>
    <name evidence="4" type="ORF">PLICRDRAFT_350513</name>
</gene>
<protein>
    <submittedName>
        <fullName evidence="4">Glycoside hydrolase family 92 protein</fullName>
    </submittedName>
</protein>
<sequence>MTIMACKCLWVFSLASVVSAGAFSNPPSDAVDSVNPLIGNGGDTPNGSGGMIPSTAPPFAMTRWVAQTRQNYVSVPPYNYTDTAIHGFQGTHQPAIWMGESGQAVVVPGAGTVRDKFEERGMRFDHANEVLTPSYYDVEMDAIDGGSIFAEQSATSRVGHLRFTYKNTSTPYVLVQASRASTIGSADPSNVTYPHGTVTVDPSRREICGSNPERQDFIIQPVSTPATNWSGYFCARFDQPFASWGVAQNGTLTKDAIKGDGALLSAWATFEATTVDVRVGVSFISVEQARKNLDTEIPDGTSLEATAHKTRTAWAEKLDRIQIKGASDADKQTFYTAFFHTLQYPYEQDEDGEYYSGYDDAVHVGPSYTGYSNWDTYRAEWAWLILFAPERVPGMITSMLNDYKEGGWLPMWKNIVETNIMVATHADSLVAQAALAGITGFDIETAYEAVRKDGTVPPQNDNSTVYADREEGVDYEVRAGLSSVYEYSGFVANDVHSESGSRTLDYSYDDWAIAKLAAHLNKSADAVFFENRSLTTAFSLFNAETGFMEARNKDGTWAGQDEGWTEGDMWAYTFDVVHDVPGLAERRGGNASFVKFLDEHFDGGHNDHTNEPSHHIPYLYSMVGAASKSQERVRAIAKSDYNNTVNGLSGNEDCGQMSAWYLFSALGFYPVDPVSLEYVVGTPFFDKITIDFPGVKRPLVITSPGGPRKPYVKSLSLNGNAVSVPVITHADFASGGKLDFVMSATPEAWASSTLVEMSQKRRSAERVEL</sequence>
<dbReference type="Gene3D" id="1.20.1610.10">
    <property type="entry name" value="alpha-1,2-mannosidases domains"/>
    <property type="match status" value="1"/>
</dbReference>
<dbReference type="GO" id="GO:0030246">
    <property type="term" value="F:carbohydrate binding"/>
    <property type="evidence" value="ECO:0007669"/>
    <property type="project" value="InterPro"/>
</dbReference>
<evidence type="ECO:0000259" key="2">
    <source>
        <dbReference type="Pfam" id="PF07971"/>
    </source>
</evidence>
<organism evidence="4 5">
    <name type="scientific">Plicaturopsis crispa FD-325 SS-3</name>
    <dbReference type="NCBI Taxonomy" id="944288"/>
    <lineage>
        <taxon>Eukaryota</taxon>
        <taxon>Fungi</taxon>
        <taxon>Dikarya</taxon>
        <taxon>Basidiomycota</taxon>
        <taxon>Agaricomycotina</taxon>
        <taxon>Agaricomycetes</taxon>
        <taxon>Agaricomycetidae</taxon>
        <taxon>Amylocorticiales</taxon>
        <taxon>Amylocorticiaceae</taxon>
        <taxon>Plicatura</taxon>
        <taxon>Plicaturopsis crispa</taxon>
    </lineage>
</organism>
<dbReference type="FunFam" id="1.20.1050.60:FF:000001">
    <property type="entry name" value="Putative alpha-1,2-mannosidase"/>
    <property type="match status" value="1"/>
</dbReference>
<dbReference type="GO" id="GO:0006516">
    <property type="term" value="P:glycoprotein catabolic process"/>
    <property type="evidence" value="ECO:0007669"/>
    <property type="project" value="TreeGrafter"/>
</dbReference>
<dbReference type="FunFam" id="3.30.2080.10:FF:000001">
    <property type="entry name" value="Alpha-1,2-mannosidase subfamily"/>
    <property type="match status" value="1"/>
</dbReference>
<dbReference type="Pfam" id="PF17678">
    <property type="entry name" value="Glyco_hydro_92N"/>
    <property type="match status" value="1"/>
</dbReference>
<dbReference type="AlphaFoldDB" id="A0A0C9T6N2"/>
<dbReference type="NCBIfam" id="TIGR01180">
    <property type="entry name" value="aman2_put"/>
    <property type="match status" value="1"/>
</dbReference>
<dbReference type="Pfam" id="PF07971">
    <property type="entry name" value="Glyco_hydro_92"/>
    <property type="match status" value="1"/>
</dbReference>
<keyword evidence="4" id="KW-0378">Hydrolase</keyword>
<dbReference type="InterPro" id="IPR041371">
    <property type="entry name" value="GH92_N"/>
</dbReference>
<dbReference type="OrthoDB" id="449263at2759"/>
<dbReference type="Gene3D" id="3.30.2080.10">
    <property type="entry name" value="GH92 mannosidase domain"/>
    <property type="match status" value="1"/>
</dbReference>
<keyword evidence="5" id="KW-1185">Reference proteome</keyword>
<evidence type="ECO:0000259" key="3">
    <source>
        <dbReference type="Pfam" id="PF17678"/>
    </source>
</evidence>
<reference evidence="4 5" key="1">
    <citation type="submission" date="2014-06" db="EMBL/GenBank/DDBJ databases">
        <title>Evolutionary Origins and Diversification of the Mycorrhizal Mutualists.</title>
        <authorList>
            <consortium name="DOE Joint Genome Institute"/>
            <consortium name="Mycorrhizal Genomics Consortium"/>
            <person name="Kohler A."/>
            <person name="Kuo A."/>
            <person name="Nagy L.G."/>
            <person name="Floudas D."/>
            <person name="Copeland A."/>
            <person name="Barry K.W."/>
            <person name="Cichocki N."/>
            <person name="Veneault-Fourrey C."/>
            <person name="LaButti K."/>
            <person name="Lindquist E.A."/>
            <person name="Lipzen A."/>
            <person name="Lundell T."/>
            <person name="Morin E."/>
            <person name="Murat C."/>
            <person name="Riley R."/>
            <person name="Ohm R."/>
            <person name="Sun H."/>
            <person name="Tunlid A."/>
            <person name="Henrissat B."/>
            <person name="Grigoriev I.V."/>
            <person name="Hibbett D.S."/>
            <person name="Martin F."/>
        </authorList>
    </citation>
    <scope>NUCLEOTIDE SEQUENCE [LARGE SCALE GENOMIC DNA]</scope>
    <source>
        <strain evidence="4 5">FD-325 SS-3</strain>
    </source>
</reference>
<dbReference type="SUPFAM" id="SSF48208">
    <property type="entry name" value="Six-hairpin glycosidases"/>
    <property type="match status" value="1"/>
</dbReference>
<evidence type="ECO:0000256" key="1">
    <source>
        <dbReference type="SAM" id="SignalP"/>
    </source>
</evidence>